<reference evidence="1 2" key="1">
    <citation type="journal article" date="2016" name="Nat. Commun.">
        <title>Thousands of microbial genomes shed light on interconnected biogeochemical processes in an aquifer system.</title>
        <authorList>
            <person name="Anantharaman K."/>
            <person name="Brown C.T."/>
            <person name="Hug L.A."/>
            <person name="Sharon I."/>
            <person name="Castelle C.J."/>
            <person name="Probst A.J."/>
            <person name="Thomas B.C."/>
            <person name="Singh A."/>
            <person name="Wilkins M.J."/>
            <person name="Karaoz U."/>
            <person name="Brodie E.L."/>
            <person name="Williams K.H."/>
            <person name="Hubbard S.S."/>
            <person name="Banfield J.F."/>
        </authorList>
    </citation>
    <scope>NUCLEOTIDE SEQUENCE [LARGE SCALE GENOMIC DNA]</scope>
</reference>
<gene>
    <name evidence="1" type="ORF">A2801_00920</name>
</gene>
<dbReference type="AlphaFoldDB" id="A0A1F7YMI4"/>
<accession>A0A1F7YMI4</accession>
<evidence type="ECO:0000313" key="1">
    <source>
        <dbReference type="EMBL" id="OGM28483.1"/>
    </source>
</evidence>
<protein>
    <submittedName>
        <fullName evidence="1">Uncharacterized protein</fullName>
    </submittedName>
</protein>
<evidence type="ECO:0000313" key="2">
    <source>
        <dbReference type="Proteomes" id="UP000177263"/>
    </source>
</evidence>
<organism evidence="1 2">
    <name type="scientific">Candidatus Woesebacteria bacterium RIFCSPHIGHO2_01_FULL_41_10</name>
    <dbReference type="NCBI Taxonomy" id="1802500"/>
    <lineage>
        <taxon>Bacteria</taxon>
        <taxon>Candidatus Woeseibacteriota</taxon>
    </lineage>
</organism>
<sequence>MIAIVVLAGYLLLRPKHTQFKLDVQTVTVQSEVNPVEGEGSTETRVRERFDDLIIVLDPDWGVKLEANWYAQPLSGSPPSPNNFNQPEIRFDYRLSKTGTFVFTEFLYEGVINLKNGAIRMTEKMEEQGGDRHSSHIVSIEAKLVPIN</sequence>
<name>A0A1F7YMI4_9BACT</name>
<dbReference type="EMBL" id="MGGM01000029">
    <property type="protein sequence ID" value="OGM28483.1"/>
    <property type="molecule type" value="Genomic_DNA"/>
</dbReference>
<comment type="caution">
    <text evidence="1">The sequence shown here is derived from an EMBL/GenBank/DDBJ whole genome shotgun (WGS) entry which is preliminary data.</text>
</comment>
<proteinExistence type="predicted"/>
<dbReference type="Proteomes" id="UP000177263">
    <property type="component" value="Unassembled WGS sequence"/>
</dbReference>